<dbReference type="InterPro" id="IPR049296">
    <property type="entry name" value="PARP1-like_PADR1_N"/>
</dbReference>
<dbReference type="PROSITE" id="PS52007">
    <property type="entry name" value="PADR1"/>
    <property type="match status" value="1"/>
</dbReference>
<dbReference type="Proteomes" id="UP000053555">
    <property type="component" value="Unassembled WGS sequence"/>
</dbReference>
<name>A0A0B2RT89_GLYSO</name>
<feature type="compositionally biased region" description="Basic and acidic residues" evidence="1">
    <location>
        <begin position="80"/>
        <end position="90"/>
    </location>
</feature>
<dbReference type="AlphaFoldDB" id="A0A0B2RT89"/>
<dbReference type="EMBL" id="KN648152">
    <property type="protein sequence ID" value="KHN35588.1"/>
    <property type="molecule type" value="Genomic_DNA"/>
</dbReference>
<accession>A0A0B2RT89</accession>
<proteinExistence type="predicted"/>
<reference evidence="3" key="1">
    <citation type="submission" date="2014-07" db="EMBL/GenBank/DDBJ databases">
        <title>Identification of a novel salt tolerance gene in wild soybean by whole-genome sequencing.</title>
        <authorList>
            <person name="Lam H.-M."/>
            <person name="Qi X."/>
            <person name="Li M.-W."/>
            <person name="Liu X."/>
            <person name="Xie M."/>
            <person name="Ni M."/>
            <person name="Xu X."/>
        </authorList>
    </citation>
    <scope>NUCLEOTIDE SEQUENCE [LARGE SCALE GENOMIC DNA]</scope>
    <source>
        <tissue evidence="3">Root</tissue>
    </source>
</reference>
<keyword evidence="3" id="KW-0808">Transferase</keyword>
<organism evidence="3">
    <name type="scientific">Glycine soja</name>
    <name type="common">Wild soybean</name>
    <dbReference type="NCBI Taxonomy" id="3848"/>
    <lineage>
        <taxon>Eukaryota</taxon>
        <taxon>Viridiplantae</taxon>
        <taxon>Streptophyta</taxon>
        <taxon>Embryophyta</taxon>
        <taxon>Tracheophyta</taxon>
        <taxon>Spermatophyta</taxon>
        <taxon>Magnoliopsida</taxon>
        <taxon>eudicotyledons</taxon>
        <taxon>Gunneridae</taxon>
        <taxon>Pentapetalae</taxon>
        <taxon>rosids</taxon>
        <taxon>fabids</taxon>
        <taxon>Fabales</taxon>
        <taxon>Fabaceae</taxon>
        <taxon>Papilionoideae</taxon>
        <taxon>50 kb inversion clade</taxon>
        <taxon>NPAAA clade</taxon>
        <taxon>indigoferoid/millettioid clade</taxon>
        <taxon>Phaseoleae</taxon>
        <taxon>Glycine</taxon>
        <taxon>Glycine subgen. Soja</taxon>
    </lineage>
</organism>
<feature type="domain" description="PARP1-like PADR1" evidence="2">
    <location>
        <begin position="113"/>
        <end position="154"/>
    </location>
</feature>
<evidence type="ECO:0000256" key="1">
    <source>
        <dbReference type="SAM" id="MobiDB-lite"/>
    </source>
</evidence>
<feature type="compositionally biased region" description="Basic and acidic residues" evidence="1">
    <location>
        <begin position="54"/>
        <end position="67"/>
    </location>
</feature>
<protein>
    <submittedName>
        <fullName evidence="3">Poly [ADP-ribose] polymerase 1</fullName>
        <ecNumber evidence="3">2.4.2.30</ecNumber>
    </submittedName>
</protein>
<dbReference type="Gene3D" id="1.10.20.130">
    <property type="match status" value="1"/>
</dbReference>
<gene>
    <name evidence="3" type="ORF">glysoja_042203</name>
</gene>
<evidence type="ECO:0000313" key="3">
    <source>
        <dbReference type="EMBL" id="KHN35588.1"/>
    </source>
</evidence>
<feature type="region of interest" description="Disordered" evidence="1">
    <location>
        <begin position="40"/>
        <end position="97"/>
    </location>
</feature>
<dbReference type="EC" id="2.4.2.30" evidence="3"/>
<dbReference type="GO" id="GO:0003950">
    <property type="term" value="F:NAD+ poly-ADP-ribosyltransferase activity"/>
    <property type="evidence" value="ECO:0007669"/>
    <property type="project" value="UniProtKB-EC"/>
</dbReference>
<keyword evidence="3" id="KW-0328">Glycosyltransferase</keyword>
<sequence>MVRSRMDKMQAMYTTNKHSDEAWFLWKWRKLFGIQHNNLSSSDQSAVSGFAKKGGSDTKIETEEGKESTQQQTSKGGIKRGKDVDSERKSKVAKAKGDVSVGSAMLVKSGEACDLEKKMETQSKELWDLKDDLKKHVTTTELREMLEANGQDSSR</sequence>
<dbReference type="Pfam" id="PF21728">
    <property type="entry name" value="PADR1_N"/>
    <property type="match status" value="1"/>
</dbReference>
<evidence type="ECO:0000259" key="2">
    <source>
        <dbReference type="Pfam" id="PF21728"/>
    </source>
</evidence>